<dbReference type="Proteomes" id="UP000492820">
    <property type="component" value="Unassembled WGS sequence"/>
</dbReference>
<sequence length="146" mass="15927">MQSFCEEKISSFECVSGSSRGNRVNAGAVNRNTSKLWGYIHKQFDTGKKDFSRIFTSMAATKQISIVITPISTPEFFRSISGQVGLSGMNSTASGASKALPKRPLPSSRPIPPPYPQPRLRASTQAHKVSKNSLACSVLHLNPKRF</sequence>
<reference evidence="4" key="3">
    <citation type="submission" date="2020-10" db="UniProtKB">
        <authorList>
            <consortium name="WormBaseParasite"/>
        </authorList>
    </citation>
    <scope>IDENTIFICATION</scope>
</reference>
<organism evidence="2">
    <name type="scientific">Echinococcus granulosus</name>
    <name type="common">Hydatid tapeworm</name>
    <dbReference type="NCBI Taxonomy" id="6210"/>
    <lineage>
        <taxon>Eukaryota</taxon>
        <taxon>Metazoa</taxon>
        <taxon>Spiralia</taxon>
        <taxon>Lophotrochozoa</taxon>
        <taxon>Platyhelminthes</taxon>
        <taxon>Cestoda</taxon>
        <taxon>Eucestoda</taxon>
        <taxon>Cyclophyllidea</taxon>
        <taxon>Taeniidae</taxon>
        <taxon>Echinococcus</taxon>
        <taxon>Echinococcus granulosus group</taxon>
    </lineage>
</organism>
<protein>
    <submittedName>
        <fullName evidence="4">Kinesin motor domain-containing protein</fullName>
    </submittedName>
</protein>
<evidence type="ECO:0000313" key="4">
    <source>
        <dbReference type="WBParaSite" id="EgrG_002063700"/>
    </source>
</evidence>
<dbReference type="OrthoDB" id="10363255at2759"/>
<dbReference type="EMBL" id="LK028751">
    <property type="protein sequence ID" value="CDS25151.1"/>
    <property type="molecule type" value="Genomic_DNA"/>
</dbReference>
<dbReference type="WBParaSite" id="EgrG_002063700">
    <property type="protein sequence ID" value="EgrG_002063700"/>
    <property type="gene ID" value="EgrG_002063700"/>
</dbReference>
<evidence type="ECO:0000313" key="3">
    <source>
        <dbReference type="Proteomes" id="UP000492820"/>
    </source>
</evidence>
<dbReference type="AlphaFoldDB" id="A0A068X5E0"/>
<feature type="compositionally biased region" description="Pro residues" evidence="1">
    <location>
        <begin position="103"/>
        <end position="117"/>
    </location>
</feature>
<name>A0A068X5E0_ECHGR</name>
<evidence type="ECO:0000313" key="2">
    <source>
        <dbReference type="EMBL" id="CDS25151.1"/>
    </source>
</evidence>
<evidence type="ECO:0000256" key="1">
    <source>
        <dbReference type="SAM" id="MobiDB-lite"/>
    </source>
</evidence>
<feature type="region of interest" description="Disordered" evidence="1">
    <location>
        <begin position="88"/>
        <end position="121"/>
    </location>
</feature>
<accession>A0A068X5E0</accession>
<proteinExistence type="predicted"/>
<gene>
    <name evidence="2" type="ORF">EgrG_002063700</name>
</gene>
<reference evidence="2 3" key="1">
    <citation type="journal article" date="2013" name="Nature">
        <title>The genomes of four tapeworm species reveal adaptations to parasitism.</title>
        <authorList>
            <person name="Tsai I.J."/>
            <person name="Zarowiecki M."/>
            <person name="Holroyd N."/>
            <person name="Garciarrubio A."/>
            <person name="Sanchez-Flores A."/>
            <person name="Brooks K.L."/>
            <person name="Tracey A."/>
            <person name="Bobes R.J."/>
            <person name="Fragoso G."/>
            <person name="Sciutto E."/>
            <person name="Aslett M."/>
            <person name="Beasley H."/>
            <person name="Bennett H.M."/>
            <person name="Cai J."/>
            <person name="Camicia F."/>
            <person name="Clark R."/>
            <person name="Cucher M."/>
            <person name="De Silva N."/>
            <person name="Day T.A."/>
            <person name="Deplazes P."/>
            <person name="Estrada K."/>
            <person name="Fernandez C."/>
            <person name="Holland P.W."/>
            <person name="Hou J."/>
            <person name="Hu S."/>
            <person name="Huckvale T."/>
            <person name="Hung S.S."/>
            <person name="Kamenetzky L."/>
            <person name="Keane J.A."/>
            <person name="Kiss F."/>
            <person name="Koziol U."/>
            <person name="Lambert O."/>
            <person name="Liu K."/>
            <person name="Luo X."/>
            <person name="Luo Y."/>
            <person name="Macchiaroli N."/>
            <person name="Nichol S."/>
            <person name="Paps J."/>
            <person name="Parkinson J."/>
            <person name="Pouchkina-Stantcheva N."/>
            <person name="Riddiford N."/>
            <person name="Rosenzvit M."/>
            <person name="Salinas G."/>
            <person name="Wasmuth J.D."/>
            <person name="Zamanian M."/>
            <person name="Zheng Y."/>
            <person name="Cai X."/>
            <person name="Soberon X."/>
            <person name="Olson P.D."/>
            <person name="Laclette J.P."/>
            <person name="Brehm K."/>
            <person name="Berriman M."/>
            <person name="Garciarrubio A."/>
            <person name="Bobes R.J."/>
            <person name="Fragoso G."/>
            <person name="Sanchez-Flores A."/>
            <person name="Estrada K."/>
            <person name="Cevallos M.A."/>
            <person name="Morett E."/>
            <person name="Gonzalez V."/>
            <person name="Portillo T."/>
            <person name="Ochoa-Leyva A."/>
            <person name="Jose M.V."/>
            <person name="Sciutto E."/>
            <person name="Landa A."/>
            <person name="Jimenez L."/>
            <person name="Valdes V."/>
            <person name="Carrero J.C."/>
            <person name="Larralde C."/>
            <person name="Morales-Montor J."/>
            <person name="Limon-Lason J."/>
            <person name="Soberon X."/>
            <person name="Laclette J.P."/>
        </authorList>
    </citation>
    <scope>NUCLEOTIDE SEQUENCE [LARGE SCALE GENOMIC DNA]</scope>
</reference>
<reference evidence="2" key="2">
    <citation type="submission" date="2014-06" db="EMBL/GenBank/DDBJ databases">
        <authorList>
            <person name="Aslett M."/>
        </authorList>
    </citation>
    <scope>NUCLEOTIDE SEQUENCE</scope>
</reference>